<comment type="similarity">
    <text evidence="2">Belongs to the ammonia transporter channel (TC 1.A.11.2) family.</text>
</comment>
<dbReference type="AlphaFoldDB" id="A0A6B2LII4"/>
<accession>A0A6B2LII4</accession>
<dbReference type="InterPro" id="IPR001905">
    <property type="entry name" value="Ammonium_transpt"/>
</dbReference>
<evidence type="ECO:0000256" key="6">
    <source>
        <dbReference type="ARBA" id="ARBA00023136"/>
    </source>
</evidence>
<sequence>MFAIITVAIFSGGVAERMKFGTYLLFLLLWTTLVYDPVAHWAWSAYEVTAPNGEVSVEYGWMRKLGAIDFAGGTVVHITSGFSALAASIVVGPRPELRLAQSKKPHNVPYILLGGGLLWFGWFGFNAGSALAAGPLAALAFANTHVAAAVAMTTWIVMDVVSHKHASAVCGGGRARTDAGRRGRYAGPWWASSQSRHALAMCTYRAASR</sequence>
<dbReference type="InterPro" id="IPR024041">
    <property type="entry name" value="NH4_transpt_AmtB-like_dom"/>
</dbReference>
<dbReference type="PANTHER" id="PTHR43029:SF10">
    <property type="entry name" value="AMMONIUM TRANSPORTER MEP2"/>
    <property type="match status" value="1"/>
</dbReference>
<dbReference type="InterPro" id="IPR018047">
    <property type="entry name" value="Ammonium_transpt_CS"/>
</dbReference>
<comment type="subcellular location">
    <subcellularLocation>
        <location evidence="1">Membrane</location>
        <topology evidence="1">Multi-pass membrane protein</topology>
    </subcellularLocation>
</comment>
<dbReference type="SUPFAM" id="SSF111352">
    <property type="entry name" value="Ammonium transporter"/>
    <property type="match status" value="1"/>
</dbReference>
<dbReference type="Pfam" id="PF00909">
    <property type="entry name" value="Ammonium_transp"/>
    <property type="match status" value="1"/>
</dbReference>
<dbReference type="InterPro" id="IPR029020">
    <property type="entry name" value="Ammonium/urea_transptr"/>
</dbReference>
<dbReference type="EMBL" id="GIBP01007805">
    <property type="protein sequence ID" value="NDV36774.1"/>
    <property type="molecule type" value="Transcribed_RNA"/>
</dbReference>
<organism evidence="10">
    <name type="scientific">Arcella intermedia</name>
    <dbReference type="NCBI Taxonomy" id="1963864"/>
    <lineage>
        <taxon>Eukaryota</taxon>
        <taxon>Amoebozoa</taxon>
        <taxon>Tubulinea</taxon>
        <taxon>Elardia</taxon>
        <taxon>Arcellinida</taxon>
        <taxon>Sphaerothecina</taxon>
        <taxon>Arcellidae</taxon>
        <taxon>Arcella</taxon>
    </lineage>
</organism>
<proteinExistence type="inferred from homology"/>
<keyword evidence="6 8" id="KW-0472">Membrane</keyword>
<evidence type="ECO:0000256" key="5">
    <source>
        <dbReference type="ARBA" id="ARBA00022989"/>
    </source>
</evidence>
<dbReference type="PROSITE" id="PS01219">
    <property type="entry name" value="AMMONIUM_TRANSP"/>
    <property type="match status" value="1"/>
</dbReference>
<feature type="transmembrane region" description="Helical" evidence="8">
    <location>
        <begin position="70"/>
        <end position="91"/>
    </location>
</feature>
<evidence type="ECO:0000259" key="9">
    <source>
        <dbReference type="Pfam" id="PF00909"/>
    </source>
</evidence>
<keyword evidence="4 8" id="KW-0812">Transmembrane</keyword>
<evidence type="ECO:0000256" key="1">
    <source>
        <dbReference type="ARBA" id="ARBA00004141"/>
    </source>
</evidence>
<name>A0A6B2LII4_9EUKA</name>
<reference evidence="10" key="1">
    <citation type="journal article" date="2020" name="J. Eukaryot. Microbiol.">
        <title>De novo Sequencing, Assembly and Annotation of the Transcriptome for the Free-Living Testate Amoeba Arcella intermedia.</title>
        <authorList>
            <person name="Ribeiro G.M."/>
            <person name="Porfirio-Sousa A.L."/>
            <person name="Maurer-Alcala X.X."/>
            <person name="Katz L.A."/>
            <person name="Lahr D.J.G."/>
        </authorList>
    </citation>
    <scope>NUCLEOTIDE SEQUENCE</scope>
</reference>
<feature type="transmembrane region" description="Helical" evidence="8">
    <location>
        <begin position="111"/>
        <end position="132"/>
    </location>
</feature>
<evidence type="ECO:0000256" key="2">
    <source>
        <dbReference type="ARBA" id="ARBA00005887"/>
    </source>
</evidence>
<keyword evidence="7" id="KW-0924">Ammonia transport</keyword>
<dbReference type="GO" id="GO:0008519">
    <property type="term" value="F:ammonium channel activity"/>
    <property type="evidence" value="ECO:0007669"/>
    <property type="project" value="InterPro"/>
</dbReference>
<feature type="transmembrane region" description="Helical" evidence="8">
    <location>
        <begin position="138"/>
        <end position="158"/>
    </location>
</feature>
<evidence type="ECO:0000256" key="7">
    <source>
        <dbReference type="ARBA" id="ARBA00023177"/>
    </source>
</evidence>
<evidence type="ECO:0000256" key="3">
    <source>
        <dbReference type="ARBA" id="ARBA00022448"/>
    </source>
</evidence>
<keyword evidence="3" id="KW-0813">Transport</keyword>
<evidence type="ECO:0000313" key="10">
    <source>
        <dbReference type="EMBL" id="NDV36774.1"/>
    </source>
</evidence>
<protein>
    <recommendedName>
        <fullName evidence="9">Ammonium transporter AmtB-like domain-containing protein</fullName>
    </recommendedName>
</protein>
<evidence type="ECO:0000256" key="8">
    <source>
        <dbReference type="SAM" id="Phobius"/>
    </source>
</evidence>
<dbReference type="GO" id="GO:0005886">
    <property type="term" value="C:plasma membrane"/>
    <property type="evidence" value="ECO:0007669"/>
    <property type="project" value="TreeGrafter"/>
</dbReference>
<dbReference type="PANTHER" id="PTHR43029">
    <property type="entry name" value="AMMONIUM TRANSPORTER MEP2"/>
    <property type="match status" value="1"/>
</dbReference>
<feature type="domain" description="Ammonium transporter AmtB-like" evidence="9">
    <location>
        <begin position="1"/>
        <end position="168"/>
    </location>
</feature>
<dbReference type="Gene3D" id="1.10.3430.10">
    <property type="entry name" value="Ammonium transporter AmtB like domains"/>
    <property type="match status" value="1"/>
</dbReference>
<keyword evidence="5 8" id="KW-1133">Transmembrane helix</keyword>
<evidence type="ECO:0000256" key="4">
    <source>
        <dbReference type="ARBA" id="ARBA00022692"/>
    </source>
</evidence>